<dbReference type="InterPro" id="IPR036396">
    <property type="entry name" value="Cyt_P450_sf"/>
</dbReference>
<evidence type="ECO:0000256" key="7">
    <source>
        <dbReference type="ARBA" id="ARBA00022989"/>
    </source>
</evidence>
<dbReference type="InterPro" id="IPR017972">
    <property type="entry name" value="Cyt_P450_CS"/>
</dbReference>
<dbReference type="GO" id="GO:0005506">
    <property type="term" value="F:iron ion binding"/>
    <property type="evidence" value="ECO:0007669"/>
    <property type="project" value="InterPro"/>
</dbReference>
<evidence type="ECO:0000256" key="8">
    <source>
        <dbReference type="ARBA" id="ARBA00023002"/>
    </source>
</evidence>
<dbReference type="CDD" id="cd11075">
    <property type="entry name" value="CYP77_89"/>
    <property type="match status" value="1"/>
</dbReference>
<accession>A0AAE1N8C3</accession>
<keyword evidence="4 12" id="KW-0349">Heme</keyword>
<keyword evidence="8 13" id="KW-0560">Oxidoreductase</keyword>
<evidence type="ECO:0000256" key="2">
    <source>
        <dbReference type="ARBA" id="ARBA00004167"/>
    </source>
</evidence>
<comment type="similarity">
    <text evidence="3 13">Belongs to the cytochrome P450 family.</text>
</comment>
<evidence type="ECO:0000256" key="12">
    <source>
        <dbReference type="PIRSR" id="PIRSR602401-1"/>
    </source>
</evidence>
<keyword evidence="10 13" id="KW-0503">Monooxygenase</keyword>
<dbReference type="PANTHER" id="PTHR24298">
    <property type="entry name" value="FLAVONOID 3'-MONOOXYGENASE-RELATED"/>
    <property type="match status" value="1"/>
</dbReference>
<dbReference type="GO" id="GO:0016020">
    <property type="term" value="C:membrane"/>
    <property type="evidence" value="ECO:0007669"/>
    <property type="project" value="UniProtKB-SubCell"/>
</dbReference>
<protein>
    <recommendedName>
        <fullName evidence="16">Cytochrome P450</fullName>
    </recommendedName>
</protein>
<dbReference type="GO" id="GO:0020037">
    <property type="term" value="F:heme binding"/>
    <property type="evidence" value="ECO:0007669"/>
    <property type="project" value="InterPro"/>
</dbReference>
<evidence type="ECO:0000256" key="9">
    <source>
        <dbReference type="ARBA" id="ARBA00023004"/>
    </source>
</evidence>
<dbReference type="PRINTS" id="PR00385">
    <property type="entry name" value="P450"/>
</dbReference>
<dbReference type="PROSITE" id="PS00086">
    <property type="entry name" value="CYTOCHROME_P450"/>
    <property type="match status" value="1"/>
</dbReference>
<evidence type="ECO:0000256" key="4">
    <source>
        <dbReference type="ARBA" id="ARBA00022617"/>
    </source>
</evidence>
<dbReference type="InterPro" id="IPR001128">
    <property type="entry name" value="Cyt_P450"/>
</dbReference>
<dbReference type="FunFam" id="1.10.630.10:FF:000012">
    <property type="entry name" value="Cytochrome P450 family protein"/>
    <property type="match status" value="1"/>
</dbReference>
<dbReference type="PRINTS" id="PR00463">
    <property type="entry name" value="EP450I"/>
</dbReference>
<sequence>MEFWHLIVFSLCFCFVIRVSFNLLFPSHSPPLPPGPPRVPLIGTLIFLRKPFSELEPILRNLHAKYGPIINLPVGSRSNIFIADRSLAHQALIQNGVVFSDRPQSLATGKIFNSNQHNISSCFYGPTWRLLRRNLTHEFLNPTRIKSFSGTRNWVLDALLKGLKFDSQSGKSITVIDYLRRAMSCLLVSMCFGEGLNDKKMKEIEDVHRRLMLNLHGFNKLNFLPSLTRILCHKRWEELYRIRKEQEDVLIPLIRARKKAKEEKLNEKKEEAIVSYVDTLFDLELPEEKRKLNEDELVSICSEILMAGSDTTATALEWILANLVKYPEIQEKLVKEIREVVGEREELETKVKEEDLMRLPYLKAVVLEGLRRHPPGHFSLPHAVSWDLVFNGYQVPKNGSVNFIVTQIGLDPEVWEDPMEFKPERFLISSEKNRGEAFDIRGRKEIKMMPFGVGGRMCPGYILAMLHLEYFVANLVWNFEWKASNGEVDLSEKQELSVVMKNSLQVYLSPRF</sequence>
<evidence type="ECO:0000313" key="14">
    <source>
        <dbReference type="EMBL" id="KAK4284482.1"/>
    </source>
</evidence>
<feature type="binding site" description="axial binding residue" evidence="12">
    <location>
        <position position="458"/>
    </location>
    <ligand>
        <name>heme</name>
        <dbReference type="ChEBI" id="CHEBI:30413"/>
    </ligand>
    <ligandPart>
        <name>Fe</name>
        <dbReference type="ChEBI" id="CHEBI:18248"/>
    </ligandPart>
</feature>
<dbReference type="Proteomes" id="UP001293593">
    <property type="component" value="Unassembled WGS sequence"/>
</dbReference>
<dbReference type="AlphaFoldDB" id="A0AAE1N8C3"/>
<reference evidence="14" key="1">
    <citation type="submission" date="2023-10" db="EMBL/GenBank/DDBJ databases">
        <title>Chromosome-level genome of the transformable northern wattle, Acacia crassicarpa.</title>
        <authorList>
            <person name="Massaro I."/>
            <person name="Sinha N.R."/>
            <person name="Poethig S."/>
            <person name="Leichty A.R."/>
        </authorList>
    </citation>
    <scope>NUCLEOTIDE SEQUENCE</scope>
    <source>
        <strain evidence="14">Acra3RX</strain>
        <tissue evidence="14">Leaf</tissue>
    </source>
</reference>
<dbReference type="EMBL" id="JAWXYG010000001">
    <property type="protein sequence ID" value="KAK4284482.1"/>
    <property type="molecule type" value="Genomic_DNA"/>
</dbReference>
<evidence type="ECO:0000256" key="5">
    <source>
        <dbReference type="ARBA" id="ARBA00022692"/>
    </source>
</evidence>
<keyword evidence="6 12" id="KW-0479">Metal-binding</keyword>
<evidence type="ECO:0000256" key="10">
    <source>
        <dbReference type="ARBA" id="ARBA00023033"/>
    </source>
</evidence>
<evidence type="ECO:0000256" key="11">
    <source>
        <dbReference type="ARBA" id="ARBA00023136"/>
    </source>
</evidence>
<comment type="subcellular location">
    <subcellularLocation>
        <location evidence="2">Membrane</location>
        <topology evidence="2">Single-pass membrane protein</topology>
    </subcellularLocation>
</comment>
<dbReference type="GO" id="GO:0016709">
    <property type="term" value="F:oxidoreductase activity, acting on paired donors, with incorporation or reduction of molecular oxygen, NAD(P)H as one donor, and incorporation of one atom of oxygen"/>
    <property type="evidence" value="ECO:0007669"/>
    <property type="project" value="TreeGrafter"/>
</dbReference>
<dbReference type="InterPro" id="IPR051103">
    <property type="entry name" value="Plant_metabolite_P450s"/>
</dbReference>
<keyword evidence="15" id="KW-1185">Reference proteome</keyword>
<dbReference type="Pfam" id="PF00067">
    <property type="entry name" value="p450"/>
    <property type="match status" value="1"/>
</dbReference>
<keyword evidence="9 12" id="KW-0408">Iron</keyword>
<name>A0AAE1N8C3_9FABA</name>
<evidence type="ECO:0000256" key="6">
    <source>
        <dbReference type="ARBA" id="ARBA00022723"/>
    </source>
</evidence>
<keyword evidence="11" id="KW-0472">Membrane</keyword>
<dbReference type="Gene3D" id="1.10.630.10">
    <property type="entry name" value="Cytochrome P450"/>
    <property type="match status" value="1"/>
</dbReference>
<dbReference type="PANTHER" id="PTHR24298:SF800">
    <property type="entry name" value="CYTOCHROME P450 89A2-RELATED"/>
    <property type="match status" value="1"/>
</dbReference>
<evidence type="ECO:0000256" key="3">
    <source>
        <dbReference type="ARBA" id="ARBA00010617"/>
    </source>
</evidence>
<evidence type="ECO:0000313" key="15">
    <source>
        <dbReference type="Proteomes" id="UP001293593"/>
    </source>
</evidence>
<dbReference type="SUPFAM" id="SSF48264">
    <property type="entry name" value="Cytochrome P450"/>
    <property type="match status" value="1"/>
</dbReference>
<comment type="caution">
    <text evidence="14">The sequence shown here is derived from an EMBL/GenBank/DDBJ whole genome shotgun (WGS) entry which is preliminary data.</text>
</comment>
<organism evidence="14 15">
    <name type="scientific">Acacia crassicarpa</name>
    <name type="common">northern wattle</name>
    <dbReference type="NCBI Taxonomy" id="499986"/>
    <lineage>
        <taxon>Eukaryota</taxon>
        <taxon>Viridiplantae</taxon>
        <taxon>Streptophyta</taxon>
        <taxon>Embryophyta</taxon>
        <taxon>Tracheophyta</taxon>
        <taxon>Spermatophyta</taxon>
        <taxon>Magnoliopsida</taxon>
        <taxon>eudicotyledons</taxon>
        <taxon>Gunneridae</taxon>
        <taxon>Pentapetalae</taxon>
        <taxon>rosids</taxon>
        <taxon>fabids</taxon>
        <taxon>Fabales</taxon>
        <taxon>Fabaceae</taxon>
        <taxon>Caesalpinioideae</taxon>
        <taxon>mimosoid clade</taxon>
        <taxon>Acacieae</taxon>
        <taxon>Acacia</taxon>
    </lineage>
</organism>
<gene>
    <name evidence="14" type="ORF">QN277_001307</name>
</gene>
<keyword evidence="7" id="KW-1133">Transmembrane helix</keyword>
<keyword evidence="5" id="KW-0812">Transmembrane</keyword>
<dbReference type="InterPro" id="IPR002401">
    <property type="entry name" value="Cyt_P450_E_grp-I"/>
</dbReference>
<evidence type="ECO:0008006" key="16">
    <source>
        <dbReference type="Google" id="ProtNLM"/>
    </source>
</evidence>
<proteinExistence type="inferred from homology"/>
<comment type="cofactor">
    <cofactor evidence="1 12">
        <name>heme</name>
        <dbReference type="ChEBI" id="CHEBI:30413"/>
    </cofactor>
</comment>
<evidence type="ECO:0000256" key="1">
    <source>
        <dbReference type="ARBA" id="ARBA00001971"/>
    </source>
</evidence>
<evidence type="ECO:0000256" key="13">
    <source>
        <dbReference type="RuleBase" id="RU000461"/>
    </source>
</evidence>